<keyword evidence="24" id="KW-1185">Reference proteome</keyword>
<dbReference type="InterPro" id="IPR045865">
    <property type="entry name" value="ACT-like_dom_sf"/>
</dbReference>
<keyword evidence="11" id="KW-0057">Aromatic amino acid biosynthesis</keyword>
<evidence type="ECO:0000256" key="1">
    <source>
        <dbReference type="ARBA" id="ARBA00000824"/>
    </source>
</evidence>
<dbReference type="GO" id="GO:0005737">
    <property type="term" value="C:cytoplasm"/>
    <property type="evidence" value="ECO:0007669"/>
    <property type="project" value="UniProtKB-SubCell"/>
</dbReference>
<evidence type="ECO:0000256" key="9">
    <source>
        <dbReference type="ARBA" id="ARBA00022490"/>
    </source>
</evidence>
<dbReference type="InterPro" id="IPR036263">
    <property type="entry name" value="Chorismate_II_sf"/>
</dbReference>
<feature type="site" description="Essential for prephenate dehydratase activity" evidence="19">
    <location>
        <position position="278"/>
    </location>
</feature>
<feature type="domain" description="Prephenate dehydratase" evidence="21">
    <location>
        <begin position="104"/>
        <end position="285"/>
    </location>
</feature>
<evidence type="ECO:0000256" key="19">
    <source>
        <dbReference type="PIRSR" id="PIRSR001500-2"/>
    </source>
</evidence>
<dbReference type="RefSeq" id="WP_031578612.1">
    <property type="nucleotide sequence ID" value="NZ_FOXF01000012.1"/>
</dbReference>
<dbReference type="OrthoDB" id="9802281at2"/>
<dbReference type="PROSITE" id="PS51171">
    <property type="entry name" value="PREPHENATE_DEHYDR_3"/>
    <property type="match status" value="1"/>
</dbReference>
<keyword evidence="12" id="KW-0584">Phenylalanine biosynthesis</keyword>
<dbReference type="SMART" id="SM00830">
    <property type="entry name" value="CM_2"/>
    <property type="match status" value="1"/>
</dbReference>
<evidence type="ECO:0000256" key="2">
    <source>
        <dbReference type="ARBA" id="ARBA00002364"/>
    </source>
</evidence>
<dbReference type="EMBL" id="FOXF01000012">
    <property type="protein sequence ID" value="SFP28403.1"/>
    <property type="molecule type" value="Genomic_DNA"/>
</dbReference>
<evidence type="ECO:0000256" key="15">
    <source>
        <dbReference type="ARBA" id="ARBA00023268"/>
    </source>
</evidence>
<evidence type="ECO:0000313" key="24">
    <source>
        <dbReference type="Proteomes" id="UP000243745"/>
    </source>
</evidence>
<evidence type="ECO:0000256" key="7">
    <source>
        <dbReference type="ARBA" id="ARBA00013147"/>
    </source>
</evidence>
<dbReference type="InterPro" id="IPR008242">
    <property type="entry name" value="Chor_mutase/pphenate_deHydtase"/>
</dbReference>
<name>A0A662ZI10_9GAMM</name>
<evidence type="ECO:0000259" key="20">
    <source>
        <dbReference type="PROSITE" id="PS51168"/>
    </source>
</evidence>
<keyword evidence="14" id="KW-0456">Lyase</keyword>
<evidence type="ECO:0000256" key="16">
    <source>
        <dbReference type="ARBA" id="ARBA00031175"/>
    </source>
</evidence>
<dbReference type="Proteomes" id="UP000243745">
    <property type="component" value="Unassembled WGS sequence"/>
</dbReference>
<dbReference type="InterPro" id="IPR002912">
    <property type="entry name" value="ACT_dom"/>
</dbReference>
<dbReference type="UniPathway" id="UPA00120">
    <property type="reaction ID" value="UER00203"/>
</dbReference>
<evidence type="ECO:0000256" key="8">
    <source>
        <dbReference type="ARBA" id="ARBA00014401"/>
    </source>
</evidence>
<dbReference type="AlphaFoldDB" id="A0A662ZI10"/>
<dbReference type="GO" id="GO:0004106">
    <property type="term" value="F:chorismate mutase activity"/>
    <property type="evidence" value="ECO:0007669"/>
    <property type="project" value="UniProtKB-EC"/>
</dbReference>
<dbReference type="PROSITE" id="PS51671">
    <property type="entry name" value="ACT"/>
    <property type="match status" value="1"/>
</dbReference>
<dbReference type="Gene3D" id="1.20.59.10">
    <property type="entry name" value="Chorismate mutase"/>
    <property type="match status" value="1"/>
</dbReference>
<dbReference type="InterPro" id="IPR036979">
    <property type="entry name" value="CM_dom_sf"/>
</dbReference>
<dbReference type="CDD" id="cd13631">
    <property type="entry name" value="PBP2_Ct-PDT_like"/>
    <property type="match status" value="1"/>
</dbReference>
<proteinExistence type="predicted"/>
<evidence type="ECO:0000256" key="10">
    <source>
        <dbReference type="ARBA" id="ARBA00022605"/>
    </source>
</evidence>
<accession>A0A662ZI10</accession>
<dbReference type="EC" id="5.4.99.5" evidence="6"/>
<evidence type="ECO:0000256" key="17">
    <source>
        <dbReference type="ARBA" id="ARBA00031520"/>
    </source>
</evidence>
<dbReference type="Pfam" id="PF00800">
    <property type="entry name" value="PDT"/>
    <property type="match status" value="1"/>
</dbReference>
<evidence type="ECO:0000313" key="23">
    <source>
        <dbReference type="EMBL" id="SFP28403.1"/>
    </source>
</evidence>
<dbReference type="UniPathway" id="UPA00121">
    <property type="reaction ID" value="UER00345"/>
</dbReference>
<evidence type="ECO:0000256" key="12">
    <source>
        <dbReference type="ARBA" id="ARBA00023222"/>
    </source>
</evidence>
<comment type="pathway">
    <text evidence="4">Amino-acid biosynthesis; L-phenylalanine biosynthesis; phenylpyruvate from prephenate: step 1/1.</text>
</comment>
<dbReference type="GO" id="GO:0046417">
    <property type="term" value="P:chorismate metabolic process"/>
    <property type="evidence" value="ECO:0007669"/>
    <property type="project" value="InterPro"/>
</dbReference>
<comment type="subcellular location">
    <subcellularLocation>
        <location evidence="3">Cytoplasm</location>
    </subcellularLocation>
</comment>
<evidence type="ECO:0000256" key="11">
    <source>
        <dbReference type="ARBA" id="ARBA00023141"/>
    </source>
</evidence>
<dbReference type="Pfam" id="PF01817">
    <property type="entry name" value="CM_2"/>
    <property type="match status" value="1"/>
</dbReference>
<dbReference type="Gene3D" id="3.30.70.260">
    <property type="match status" value="1"/>
</dbReference>
<evidence type="ECO:0000256" key="18">
    <source>
        <dbReference type="ARBA" id="ARBA00047848"/>
    </source>
</evidence>
<evidence type="ECO:0000259" key="22">
    <source>
        <dbReference type="PROSITE" id="PS51671"/>
    </source>
</evidence>
<feature type="domain" description="Chorismate mutase" evidence="20">
    <location>
        <begin position="1"/>
        <end position="89"/>
    </location>
</feature>
<evidence type="ECO:0000256" key="4">
    <source>
        <dbReference type="ARBA" id="ARBA00004741"/>
    </source>
</evidence>
<gene>
    <name evidence="23" type="ORF">SAMN02910344_00971</name>
</gene>
<evidence type="ECO:0000259" key="21">
    <source>
        <dbReference type="PROSITE" id="PS51171"/>
    </source>
</evidence>
<feature type="domain" description="ACT" evidence="22">
    <location>
        <begin position="299"/>
        <end position="384"/>
    </location>
</feature>
<dbReference type="Pfam" id="PF01842">
    <property type="entry name" value="ACT"/>
    <property type="match status" value="1"/>
</dbReference>
<dbReference type="SUPFAM" id="SSF48600">
    <property type="entry name" value="Chorismate mutase II"/>
    <property type="match status" value="1"/>
</dbReference>
<dbReference type="InterPro" id="IPR002701">
    <property type="entry name" value="CM_II_prokaryot"/>
</dbReference>
<dbReference type="Gene3D" id="3.40.190.10">
    <property type="entry name" value="Periplasmic binding protein-like II"/>
    <property type="match status" value="2"/>
</dbReference>
<dbReference type="SUPFAM" id="SSF53850">
    <property type="entry name" value="Periplasmic binding protein-like II"/>
    <property type="match status" value="1"/>
</dbReference>
<dbReference type="InterPro" id="IPR001086">
    <property type="entry name" value="Preph_deHydtase"/>
</dbReference>
<evidence type="ECO:0000256" key="14">
    <source>
        <dbReference type="ARBA" id="ARBA00023239"/>
    </source>
</evidence>
<evidence type="ECO:0000256" key="13">
    <source>
        <dbReference type="ARBA" id="ARBA00023235"/>
    </source>
</evidence>
<dbReference type="PANTHER" id="PTHR21022:SF19">
    <property type="entry name" value="PREPHENATE DEHYDRATASE-RELATED"/>
    <property type="match status" value="1"/>
</dbReference>
<dbReference type="EC" id="4.2.1.51" evidence="7"/>
<organism evidence="23 24">
    <name type="scientific">Ruminobacter amylophilus</name>
    <dbReference type="NCBI Taxonomy" id="867"/>
    <lineage>
        <taxon>Bacteria</taxon>
        <taxon>Pseudomonadati</taxon>
        <taxon>Pseudomonadota</taxon>
        <taxon>Gammaproteobacteria</taxon>
        <taxon>Aeromonadales</taxon>
        <taxon>Succinivibrionaceae</taxon>
        <taxon>Ruminobacter</taxon>
    </lineage>
</organism>
<dbReference type="SUPFAM" id="SSF55021">
    <property type="entry name" value="ACT-like"/>
    <property type="match status" value="1"/>
</dbReference>
<keyword evidence="10" id="KW-0028">Amino-acid biosynthesis</keyword>
<evidence type="ECO:0000256" key="3">
    <source>
        <dbReference type="ARBA" id="ARBA00004496"/>
    </source>
</evidence>
<dbReference type="PROSITE" id="PS00857">
    <property type="entry name" value="PREPHENATE_DEHYDR_1"/>
    <property type="match status" value="1"/>
</dbReference>
<reference evidence="23 24" key="1">
    <citation type="submission" date="2016-10" db="EMBL/GenBank/DDBJ databases">
        <authorList>
            <person name="Varghese N."/>
            <person name="Submissions S."/>
        </authorList>
    </citation>
    <scope>NUCLEOTIDE SEQUENCE [LARGE SCALE GENOMIC DNA]</scope>
    <source>
        <strain evidence="23 24">DSM 1361</strain>
    </source>
</reference>
<dbReference type="PANTHER" id="PTHR21022">
    <property type="entry name" value="PREPHENATE DEHYDRATASE P PROTEIN"/>
    <property type="match status" value="1"/>
</dbReference>
<dbReference type="PROSITE" id="PS51168">
    <property type="entry name" value="CHORISMATE_MUT_2"/>
    <property type="match status" value="1"/>
</dbReference>
<comment type="function">
    <text evidence="2">Catalyzes the Claisen rearrangement of chorismate to prephenate and the decarboxylation/dehydration of prephenate to phenylpyruvate.</text>
</comment>
<sequence>MNTISEVRCSINEIDSEILRLLAKRKELDIKMADLKYSQGLPVRETRENEQSMQKLMDAGMELNLSPDFVDSVFRTVFANSLSQQISYIQGIVGINHQLNRKLKVSFLGNVGTYSYLATYKYFNSICDYIQPKNCTTFDDIISAVETGECDCGVLPIENTSSGCINEVYDLLQKSNVKIIGELTYPIEHTILVKQDTDLSKIKTLYAHPQPFSQCSDWLHANLPDVELKACSSSSEAMDTVRKLDRDDCAAIGCREAGALYSLKAIHGNIANQKRNITRFIVISMSNIIVPPDIEAKTSITFTTENTPGSLVRVLNVFSSHNINVVKLQSRPRIQNNLDNEPRGVWDETFYADILINVNTPLMTGLMAELRQVTGSIRVLGCYAASDATGR</sequence>
<protein>
    <recommendedName>
        <fullName evidence="8">Bifunctional chorismate mutase/prephenate dehydratase</fullName>
        <ecNumber evidence="7">4.2.1.51</ecNumber>
        <ecNumber evidence="6">5.4.99.5</ecNumber>
    </recommendedName>
    <alternativeName>
        <fullName evidence="17">Chorismate mutase-prephenate dehydratase</fullName>
    </alternativeName>
    <alternativeName>
        <fullName evidence="16">p-protein</fullName>
    </alternativeName>
</protein>
<evidence type="ECO:0000256" key="5">
    <source>
        <dbReference type="ARBA" id="ARBA00004817"/>
    </source>
</evidence>
<keyword evidence="15" id="KW-0511">Multifunctional enzyme</keyword>
<dbReference type="CDD" id="cd04905">
    <property type="entry name" value="ACT_CM-PDT"/>
    <property type="match status" value="1"/>
</dbReference>
<dbReference type="GO" id="GO:0009094">
    <property type="term" value="P:L-phenylalanine biosynthetic process"/>
    <property type="evidence" value="ECO:0007669"/>
    <property type="project" value="UniProtKB-UniPathway"/>
</dbReference>
<keyword evidence="13" id="KW-0413">Isomerase</keyword>
<dbReference type="PIRSF" id="PIRSF001500">
    <property type="entry name" value="Chor_mut_pdt_Ppr"/>
    <property type="match status" value="1"/>
</dbReference>
<keyword evidence="9" id="KW-0963">Cytoplasm</keyword>
<dbReference type="GO" id="GO:0004664">
    <property type="term" value="F:prephenate dehydratase activity"/>
    <property type="evidence" value="ECO:0007669"/>
    <property type="project" value="UniProtKB-EC"/>
</dbReference>
<evidence type="ECO:0000256" key="6">
    <source>
        <dbReference type="ARBA" id="ARBA00012404"/>
    </source>
</evidence>
<comment type="catalytic activity">
    <reaction evidence="1">
        <text>chorismate = prephenate</text>
        <dbReference type="Rhea" id="RHEA:13897"/>
        <dbReference type="ChEBI" id="CHEBI:29748"/>
        <dbReference type="ChEBI" id="CHEBI:29934"/>
        <dbReference type="EC" id="5.4.99.5"/>
    </reaction>
</comment>
<comment type="catalytic activity">
    <reaction evidence="18">
        <text>prephenate + H(+) = 3-phenylpyruvate + CO2 + H2O</text>
        <dbReference type="Rhea" id="RHEA:21648"/>
        <dbReference type="ChEBI" id="CHEBI:15377"/>
        <dbReference type="ChEBI" id="CHEBI:15378"/>
        <dbReference type="ChEBI" id="CHEBI:16526"/>
        <dbReference type="ChEBI" id="CHEBI:18005"/>
        <dbReference type="ChEBI" id="CHEBI:29934"/>
        <dbReference type="EC" id="4.2.1.51"/>
    </reaction>
</comment>
<dbReference type="FunFam" id="3.40.190.10:FF:000034">
    <property type="entry name" value="Chorismate mutase/prephenate dehydratase"/>
    <property type="match status" value="1"/>
</dbReference>
<comment type="pathway">
    <text evidence="5">Metabolic intermediate biosynthesis; prephenate biosynthesis; prephenate from chorismate: step 1/1.</text>
</comment>
<dbReference type="InterPro" id="IPR018528">
    <property type="entry name" value="Preph_deHydtase_CS"/>
</dbReference>